<accession>A0A1X0S4Y4</accession>
<dbReference type="EMBL" id="KV921312">
    <property type="protein sequence ID" value="ORE19350.1"/>
    <property type="molecule type" value="Genomic_DNA"/>
</dbReference>
<dbReference type="AlphaFoldDB" id="A0A1X0S4Y4"/>
<name>A0A1X0S4Y4_RHIZD</name>
<dbReference type="Proteomes" id="UP000242381">
    <property type="component" value="Unassembled WGS sequence"/>
</dbReference>
<feature type="non-terminal residue" evidence="1">
    <location>
        <position position="1"/>
    </location>
</feature>
<evidence type="ECO:0000313" key="2">
    <source>
        <dbReference type="Proteomes" id="UP000242381"/>
    </source>
</evidence>
<protein>
    <submittedName>
        <fullName evidence="1">Uncharacterized protein</fullName>
    </submittedName>
</protein>
<dbReference type="OMA" id="NTFIWAR"/>
<proteinExistence type="predicted"/>
<organism evidence="1 2">
    <name type="scientific">Rhizopus microsporus</name>
    <dbReference type="NCBI Taxonomy" id="58291"/>
    <lineage>
        <taxon>Eukaryota</taxon>
        <taxon>Fungi</taxon>
        <taxon>Fungi incertae sedis</taxon>
        <taxon>Mucoromycota</taxon>
        <taxon>Mucoromycotina</taxon>
        <taxon>Mucoromycetes</taxon>
        <taxon>Mucorales</taxon>
        <taxon>Mucorineae</taxon>
        <taxon>Rhizopodaceae</taxon>
        <taxon>Rhizopus</taxon>
    </lineage>
</organism>
<gene>
    <name evidence="1" type="ORF">BCV71DRAFT_177778</name>
</gene>
<sequence length="78" mass="9203">KKSYKFEVGDKVIRLKSTKKTKLDLNYGRQVYTALKQLHKNTFIWARSNGVKLKRAINVNNLKLFVQRLDEEPKVLKI</sequence>
<reference evidence="1 2" key="1">
    <citation type="journal article" date="2016" name="Proc. Natl. Acad. Sci. U.S.A.">
        <title>Lipid metabolic changes in an early divergent fungus govern the establishment of a mutualistic symbiosis with endobacteria.</title>
        <authorList>
            <person name="Lastovetsky O.A."/>
            <person name="Gaspar M.L."/>
            <person name="Mondo S.J."/>
            <person name="LaButti K.M."/>
            <person name="Sandor L."/>
            <person name="Grigoriev I.V."/>
            <person name="Henry S.A."/>
            <person name="Pawlowska T.E."/>
        </authorList>
    </citation>
    <scope>NUCLEOTIDE SEQUENCE [LARGE SCALE GENOMIC DNA]</scope>
    <source>
        <strain evidence="1 2">ATCC 11559</strain>
    </source>
</reference>
<evidence type="ECO:0000313" key="1">
    <source>
        <dbReference type="EMBL" id="ORE19350.1"/>
    </source>
</evidence>